<comment type="caution">
    <text evidence="1">The sequence shown here is derived from an EMBL/GenBank/DDBJ whole genome shotgun (WGS) entry which is preliminary data.</text>
</comment>
<dbReference type="Pfam" id="PF20316">
    <property type="entry name" value="DUF6612"/>
    <property type="match status" value="1"/>
</dbReference>
<sequence>MNMDMLGMNMDIETYLNQDEAYMSMMGEWMEMDPSELGLESFDQINKEEMEKLTKFTEQFEMTEEENQYVLKLSGNDETYRELIEDVISSSMGEVSADPYMEELINSIKIKNLNLEYHIDKETFIHTMQVFDIELEMVDGDTTTP</sequence>
<gene>
    <name evidence="1" type="ORF">RhiirA1_483707</name>
</gene>
<dbReference type="VEuPathDB" id="FungiDB:RhiirA1_483707"/>
<dbReference type="Proteomes" id="UP000232688">
    <property type="component" value="Unassembled WGS sequence"/>
</dbReference>
<name>A0A2N0QK71_9GLOM</name>
<feature type="non-terminal residue" evidence="1">
    <location>
        <position position="145"/>
    </location>
</feature>
<reference evidence="1 2" key="2">
    <citation type="submission" date="2017-10" db="EMBL/GenBank/DDBJ databases">
        <title>Genome analyses suggest a sexual origin of heterokaryosis in a supposedly ancient asexual fungus.</title>
        <authorList>
            <person name="Corradi N."/>
            <person name="Sedzielewska K."/>
            <person name="Noel J."/>
            <person name="Charron P."/>
            <person name="Farinelli L."/>
            <person name="Marton T."/>
            <person name="Kruger M."/>
            <person name="Pelin A."/>
            <person name="Brachmann A."/>
            <person name="Corradi N."/>
        </authorList>
    </citation>
    <scope>NUCLEOTIDE SEQUENCE [LARGE SCALE GENOMIC DNA]</scope>
    <source>
        <strain evidence="1 2">A1</strain>
    </source>
</reference>
<dbReference type="InterPro" id="IPR046720">
    <property type="entry name" value="DUF6612"/>
</dbReference>
<protein>
    <submittedName>
        <fullName evidence="1">Uncharacterized protein</fullName>
    </submittedName>
</protein>
<organism evidence="1 2">
    <name type="scientific">Rhizophagus irregularis</name>
    <dbReference type="NCBI Taxonomy" id="588596"/>
    <lineage>
        <taxon>Eukaryota</taxon>
        <taxon>Fungi</taxon>
        <taxon>Fungi incertae sedis</taxon>
        <taxon>Mucoromycota</taxon>
        <taxon>Glomeromycotina</taxon>
        <taxon>Glomeromycetes</taxon>
        <taxon>Glomerales</taxon>
        <taxon>Glomeraceae</taxon>
        <taxon>Rhizophagus</taxon>
    </lineage>
</organism>
<reference evidence="1 2" key="1">
    <citation type="submission" date="2017-10" db="EMBL/GenBank/DDBJ databases">
        <title>Extensive intraspecific genome diversity in a model arbuscular mycorrhizal fungus.</title>
        <authorList>
            <person name="Chen E.C.H."/>
            <person name="Morin E."/>
            <person name="Baudet D."/>
            <person name="Noel J."/>
            <person name="Ndikumana S."/>
            <person name="Charron P."/>
            <person name="St-Onge C."/>
            <person name="Giorgi J."/>
            <person name="Grigoriev I.V."/>
            <person name="Roux C."/>
            <person name="Martin F.M."/>
            <person name="Corradi N."/>
        </authorList>
    </citation>
    <scope>NUCLEOTIDE SEQUENCE [LARGE SCALE GENOMIC DNA]</scope>
    <source>
        <strain evidence="1 2">A1</strain>
    </source>
</reference>
<accession>A0A2N0QK71</accession>
<evidence type="ECO:0000313" key="1">
    <source>
        <dbReference type="EMBL" id="PKC51452.1"/>
    </source>
</evidence>
<evidence type="ECO:0000313" key="2">
    <source>
        <dbReference type="Proteomes" id="UP000232688"/>
    </source>
</evidence>
<dbReference type="AlphaFoldDB" id="A0A2N0QK71"/>
<proteinExistence type="predicted"/>
<dbReference type="EMBL" id="LLXH01007609">
    <property type="protein sequence ID" value="PKC51452.1"/>
    <property type="molecule type" value="Genomic_DNA"/>
</dbReference>